<evidence type="ECO:0000256" key="4">
    <source>
        <dbReference type="ARBA" id="ARBA00022679"/>
    </source>
</evidence>
<protein>
    <recommendedName>
        <fullName evidence="2 10">FAD:protein FMN transferase</fullName>
        <ecNumber evidence="1 10">2.7.1.180</ecNumber>
    </recommendedName>
    <alternativeName>
        <fullName evidence="8 10">Flavin transferase</fullName>
    </alternativeName>
</protein>
<keyword evidence="6 10" id="KW-0274">FAD</keyword>
<dbReference type="PANTHER" id="PTHR30040:SF2">
    <property type="entry name" value="FAD:PROTEIN FMN TRANSFERASE"/>
    <property type="match status" value="1"/>
</dbReference>
<dbReference type="GO" id="GO:0016740">
    <property type="term" value="F:transferase activity"/>
    <property type="evidence" value="ECO:0007669"/>
    <property type="project" value="UniProtKB-UniRule"/>
</dbReference>
<evidence type="ECO:0000256" key="2">
    <source>
        <dbReference type="ARBA" id="ARBA00016337"/>
    </source>
</evidence>
<dbReference type="Proteomes" id="UP000005096">
    <property type="component" value="Chromosome"/>
</dbReference>
<feature type="binding site" evidence="11">
    <location>
        <position position="177"/>
    </location>
    <ligand>
        <name>Mg(2+)</name>
        <dbReference type="ChEBI" id="CHEBI:18420"/>
    </ligand>
</feature>
<dbReference type="OrthoDB" id="9778595at2"/>
<dbReference type="EC" id="2.7.1.180" evidence="1 10"/>
<keyword evidence="5 10" id="KW-0479">Metal-binding</keyword>
<accession>E3CX72</accession>
<dbReference type="HOGENOM" id="CLU_044403_1_0_0"/>
<dbReference type="eggNOG" id="COG1477">
    <property type="taxonomic scope" value="Bacteria"/>
</dbReference>
<keyword evidence="12" id="KW-0449">Lipoprotein</keyword>
<dbReference type="Gene3D" id="3.10.520.10">
    <property type="entry name" value="ApbE-like domains"/>
    <property type="match status" value="1"/>
</dbReference>
<comment type="cofactor">
    <cofactor evidence="11">
        <name>Mg(2+)</name>
        <dbReference type="ChEBI" id="CHEBI:18420"/>
    </cofactor>
    <cofactor evidence="11">
        <name>Mn(2+)</name>
        <dbReference type="ChEBI" id="CHEBI:29035"/>
    </cofactor>
    <text evidence="11">Magnesium. Can also use manganese.</text>
</comment>
<feature type="binding site" evidence="11">
    <location>
        <position position="295"/>
    </location>
    <ligand>
        <name>Mg(2+)</name>
        <dbReference type="ChEBI" id="CHEBI:18420"/>
    </ligand>
</feature>
<name>E3CX72_9BACT</name>
<dbReference type="PIRSF" id="PIRSF006268">
    <property type="entry name" value="ApbE"/>
    <property type="match status" value="1"/>
</dbReference>
<proteinExistence type="inferred from homology"/>
<evidence type="ECO:0000256" key="3">
    <source>
        <dbReference type="ARBA" id="ARBA00022630"/>
    </source>
</evidence>
<keyword evidence="3 10" id="KW-0285">Flavoprotein</keyword>
<dbReference type="InterPro" id="IPR024932">
    <property type="entry name" value="ApbE"/>
</dbReference>
<dbReference type="GO" id="GO:0046872">
    <property type="term" value="F:metal ion binding"/>
    <property type="evidence" value="ECO:0007669"/>
    <property type="project" value="UniProtKB-UniRule"/>
</dbReference>
<dbReference type="EMBL" id="CM001022">
    <property type="protein sequence ID" value="EFQ24419.1"/>
    <property type="molecule type" value="Genomic_DNA"/>
</dbReference>
<comment type="similarity">
    <text evidence="10">Belongs to the ApbE family.</text>
</comment>
<evidence type="ECO:0000313" key="12">
    <source>
        <dbReference type="EMBL" id="EFQ24419.1"/>
    </source>
</evidence>
<reference evidence="12 13" key="1">
    <citation type="journal article" date="2010" name="Stand. Genomic Sci.">
        <title>Non-contiguous finished genome sequence of Aminomonas paucivorans type strain (GLU-3).</title>
        <authorList>
            <person name="Pitluck S."/>
            <person name="Yasawong M."/>
            <person name="Held B."/>
            <person name="Lapidus A."/>
            <person name="Nolan M."/>
            <person name="Copeland A."/>
            <person name="Lucas S."/>
            <person name="Del Rio T.G."/>
            <person name="Tice H."/>
            <person name="Cheng J.F."/>
            <person name="Chertkov O."/>
            <person name="Goodwin L."/>
            <person name="Tapia R."/>
            <person name="Han C."/>
            <person name="Liolios K."/>
            <person name="Ivanova N."/>
            <person name="Mavromatis K."/>
            <person name="Ovchinnikova G."/>
            <person name="Pati A."/>
            <person name="Chen A."/>
            <person name="Palaniappan K."/>
            <person name="Land M."/>
            <person name="Hauser L."/>
            <person name="Chang Y.J."/>
            <person name="Jeffries C.D."/>
            <person name="Pukall R."/>
            <person name="Spring S."/>
            <person name="Rohde M."/>
            <person name="Sikorski J."/>
            <person name="Goker M."/>
            <person name="Woyke T."/>
            <person name="Bristow J."/>
            <person name="Eisen J.A."/>
            <person name="Markowitz V."/>
            <person name="Hugenholtz P."/>
            <person name="Kyrpides N.C."/>
            <person name="Klenk H.P."/>
        </authorList>
    </citation>
    <scope>NUCLEOTIDE SEQUENCE [LARGE SCALE GENOMIC DNA]</scope>
    <source>
        <strain evidence="12 13">DSM 12260</strain>
    </source>
</reference>
<comment type="catalytic activity">
    <reaction evidence="9 10">
        <text>L-threonyl-[protein] + FAD = FMN-L-threonyl-[protein] + AMP + H(+)</text>
        <dbReference type="Rhea" id="RHEA:36847"/>
        <dbReference type="Rhea" id="RHEA-COMP:11060"/>
        <dbReference type="Rhea" id="RHEA-COMP:11061"/>
        <dbReference type="ChEBI" id="CHEBI:15378"/>
        <dbReference type="ChEBI" id="CHEBI:30013"/>
        <dbReference type="ChEBI" id="CHEBI:57692"/>
        <dbReference type="ChEBI" id="CHEBI:74257"/>
        <dbReference type="ChEBI" id="CHEBI:456215"/>
        <dbReference type="EC" id="2.7.1.180"/>
    </reaction>
</comment>
<evidence type="ECO:0000256" key="10">
    <source>
        <dbReference type="PIRNR" id="PIRNR006268"/>
    </source>
</evidence>
<sequence>MRRRLHPLIASILVSLAFTAGFLFSHHRPPEAAERHSFALGTLVHLKLYGPGAEDALDGALDRLNELEDAFSVHRVGSDVARINESAGREPVPVRPETDRVLRLAREVARASGGAFDPTVGPLVSLWGIGTPAARIPGKEEILRTRGLVGWRDLIPPDGTEKGWKLARPGQALDLGGIAKGYAGDDLAERLRRRGILAGLLDLGGNILVFGPHPGGGNWTIGIQDPRKPRGTPLGSVTLEEGTVVTSGVYERFFEQQGVRYHHLLDPATGVPARSGLLSVTVVASSSALADALSTALFVLGPARSRSLLARYPAEVLFVTEDRKILLTPSLRRRFRLTDRSFTLRDLPGEKAP</sequence>
<dbReference type="Pfam" id="PF02424">
    <property type="entry name" value="ApbE"/>
    <property type="match status" value="1"/>
</dbReference>
<gene>
    <name evidence="12" type="ORF">Apau_2007</name>
</gene>
<evidence type="ECO:0000256" key="8">
    <source>
        <dbReference type="ARBA" id="ARBA00031306"/>
    </source>
</evidence>
<feature type="binding site" evidence="11">
    <location>
        <position position="291"/>
    </location>
    <ligand>
        <name>Mg(2+)</name>
        <dbReference type="ChEBI" id="CHEBI:18420"/>
    </ligand>
</feature>
<dbReference type="STRING" id="584708.Apau_2007"/>
<evidence type="ECO:0000256" key="9">
    <source>
        <dbReference type="ARBA" id="ARBA00048540"/>
    </source>
</evidence>
<dbReference type="RefSeq" id="WP_006301657.1">
    <property type="nucleotide sequence ID" value="NZ_CM001022.1"/>
</dbReference>
<organism evidence="12 13">
    <name type="scientific">Aminomonas paucivorans DSM 12260</name>
    <dbReference type="NCBI Taxonomy" id="584708"/>
    <lineage>
        <taxon>Bacteria</taxon>
        <taxon>Thermotogati</taxon>
        <taxon>Synergistota</taxon>
        <taxon>Synergistia</taxon>
        <taxon>Synergistales</taxon>
        <taxon>Synergistaceae</taxon>
        <taxon>Aminomonas</taxon>
    </lineage>
</organism>
<evidence type="ECO:0000256" key="6">
    <source>
        <dbReference type="ARBA" id="ARBA00022827"/>
    </source>
</evidence>
<keyword evidence="4 10" id="KW-0808">Transferase</keyword>
<evidence type="ECO:0000256" key="5">
    <source>
        <dbReference type="ARBA" id="ARBA00022723"/>
    </source>
</evidence>
<evidence type="ECO:0000313" key="13">
    <source>
        <dbReference type="Proteomes" id="UP000005096"/>
    </source>
</evidence>
<dbReference type="InterPro" id="IPR003374">
    <property type="entry name" value="ApbE-like_sf"/>
</dbReference>
<keyword evidence="13" id="KW-1185">Reference proteome</keyword>
<evidence type="ECO:0000256" key="11">
    <source>
        <dbReference type="PIRSR" id="PIRSR006268-2"/>
    </source>
</evidence>
<dbReference type="PaxDb" id="584708-Apau_2007"/>
<evidence type="ECO:0000256" key="1">
    <source>
        <dbReference type="ARBA" id="ARBA00011955"/>
    </source>
</evidence>
<dbReference type="PANTHER" id="PTHR30040">
    <property type="entry name" value="THIAMINE BIOSYNTHESIS LIPOPROTEIN APBE"/>
    <property type="match status" value="1"/>
</dbReference>
<evidence type="ECO:0000256" key="7">
    <source>
        <dbReference type="ARBA" id="ARBA00022842"/>
    </source>
</evidence>
<dbReference type="AlphaFoldDB" id="E3CX72"/>
<keyword evidence="7 10" id="KW-0460">Magnesium</keyword>
<dbReference type="SUPFAM" id="SSF143631">
    <property type="entry name" value="ApbE-like"/>
    <property type="match status" value="1"/>
</dbReference>